<evidence type="ECO:0000256" key="1">
    <source>
        <dbReference type="SAM" id="MobiDB-lite"/>
    </source>
</evidence>
<name>A0AAN6WXF3_9PEZI</name>
<gene>
    <name evidence="2" type="ORF">QBC35DRAFT_149734</name>
</gene>
<feature type="region of interest" description="Disordered" evidence="1">
    <location>
        <begin position="241"/>
        <end position="263"/>
    </location>
</feature>
<feature type="region of interest" description="Disordered" evidence="1">
    <location>
        <begin position="153"/>
        <end position="187"/>
    </location>
</feature>
<feature type="compositionally biased region" description="Polar residues" evidence="1">
    <location>
        <begin position="158"/>
        <end position="175"/>
    </location>
</feature>
<organism evidence="2 3">
    <name type="scientific">Podospora australis</name>
    <dbReference type="NCBI Taxonomy" id="1536484"/>
    <lineage>
        <taxon>Eukaryota</taxon>
        <taxon>Fungi</taxon>
        <taxon>Dikarya</taxon>
        <taxon>Ascomycota</taxon>
        <taxon>Pezizomycotina</taxon>
        <taxon>Sordariomycetes</taxon>
        <taxon>Sordariomycetidae</taxon>
        <taxon>Sordariales</taxon>
        <taxon>Podosporaceae</taxon>
        <taxon>Podospora</taxon>
    </lineage>
</organism>
<accession>A0AAN6WXF3</accession>
<dbReference type="AlphaFoldDB" id="A0AAN6WXF3"/>
<proteinExistence type="predicted"/>
<comment type="caution">
    <text evidence="2">The sequence shown here is derived from an EMBL/GenBank/DDBJ whole genome shotgun (WGS) entry which is preliminary data.</text>
</comment>
<reference evidence="2" key="2">
    <citation type="submission" date="2023-05" db="EMBL/GenBank/DDBJ databases">
        <authorList>
            <consortium name="Lawrence Berkeley National Laboratory"/>
            <person name="Steindorff A."/>
            <person name="Hensen N."/>
            <person name="Bonometti L."/>
            <person name="Westerberg I."/>
            <person name="Brannstrom I.O."/>
            <person name="Guillou S."/>
            <person name="Cros-Aarteil S."/>
            <person name="Calhoun S."/>
            <person name="Haridas S."/>
            <person name="Kuo A."/>
            <person name="Mondo S."/>
            <person name="Pangilinan J."/>
            <person name="Riley R."/>
            <person name="Labutti K."/>
            <person name="Andreopoulos B."/>
            <person name="Lipzen A."/>
            <person name="Chen C."/>
            <person name="Yanf M."/>
            <person name="Daum C."/>
            <person name="Ng V."/>
            <person name="Clum A."/>
            <person name="Ohm R."/>
            <person name="Martin F."/>
            <person name="Silar P."/>
            <person name="Natvig D."/>
            <person name="Lalanne C."/>
            <person name="Gautier V."/>
            <person name="Ament-Velasquez S.L."/>
            <person name="Kruys A."/>
            <person name="Hutchinson M.I."/>
            <person name="Powell A.J."/>
            <person name="Barry K."/>
            <person name="Miller A.N."/>
            <person name="Grigoriev I.V."/>
            <person name="Debuchy R."/>
            <person name="Gladieux P."/>
            <person name="Thoren M.H."/>
            <person name="Johannesson H."/>
        </authorList>
    </citation>
    <scope>NUCLEOTIDE SEQUENCE</scope>
    <source>
        <strain evidence="2">PSN309</strain>
    </source>
</reference>
<evidence type="ECO:0000313" key="3">
    <source>
        <dbReference type="Proteomes" id="UP001302126"/>
    </source>
</evidence>
<protein>
    <submittedName>
        <fullName evidence="2">Uncharacterized protein</fullName>
    </submittedName>
</protein>
<keyword evidence="3" id="KW-1185">Reference proteome</keyword>
<feature type="compositionally biased region" description="Basic and acidic residues" evidence="1">
    <location>
        <begin position="251"/>
        <end position="263"/>
    </location>
</feature>
<dbReference type="EMBL" id="MU864377">
    <property type="protein sequence ID" value="KAK4189301.1"/>
    <property type="molecule type" value="Genomic_DNA"/>
</dbReference>
<sequence>MCDMRRRLTYSMSCGHSFLVFTERCQYDCKDPLIEDHEDAIQGEAPCAKCVADIKVKGMRQAYDMERLGKEAELQQLHKLLVTLREKDPEVRCSAQIAEIELKLELMRSSIDQESRKHNREIIEAKRAGRAAVQPQEFQVYVSLVDWPLEPMHELTDNDGTGSRESQSRSLNTSPAHLPMSGTPSLLILPSLHHTPVLHGAQKQTGAGPPRLEAFPRTRTATKHLPTTAIMRMTTQLPRTGCLGSAVGDPEYPRNRDARYTTR</sequence>
<reference evidence="2" key="1">
    <citation type="journal article" date="2023" name="Mol. Phylogenet. Evol.">
        <title>Genome-scale phylogeny and comparative genomics of the fungal order Sordariales.</title>
        <authorList>
            <person name="Hensen N."/>
            <person name="Bonometti L."/>
            <person name="Westerberg I."/>
            <person name="Brannstrom I.O."/>
            <person name="Guillou S."/>
            <person name="Cros-Aarteil S."/>
            <person name="Calhoun S."/>
            <person name="Haridas S."/>
            <person name="Kuo A."/>
            <person name="Mondo S."/>
            <person name="Pangilinan J."/>
            <person name="Riley R."/>
            <person name="LaButti K."/>
            <person name="Andreopoulos B."/>
            <person name="Lipzen A."/>
            <person name="Chen C."/>
            <person name="Yan M."/>
            <person name="Daum C."/>
            <person name="Ng V."/>
            <person name="Clum A."/>
            <person name="Steindorff A."/>
            <person name="Ohm R.A."/>
            <person name="Martin F."/>
            <person name="Silar P."/>
            <person name="Natvig D.O."/>
            <person name="Lalanne C."/>
            <person name="Gautier V."/>
            <person name="Ament-Velasquez S.L."/>
            <person name="Kruys A."/>
            <person name="Hutchinson M.I."/>
            <person name="Powell A.J."/>
            <person name="Barry K."/>
            <person name="Miller A.N."/>
            <person name="Grigoriev I.V."/>
            <person name="Debuchy R."/>
            <person name="Gladieux P."/>
            <person name="Hiltunen Thoren M."/>
            <person name="Johannesson H."/>
        </authorList>
    </citation>
    <scope>NUCLEOTIDE SEQUENCE</scope>
    <source>
        <strain evidence="2">PSN309</strain>
    </source>
</reference>
<dbReference type="Proteomes" id="UP001302126">
    <property type="component" value="Unassembled WGS sequence"/>
</dbReference>
<evidence type="ECO:0000313" key="2">
    <source>
        <dbReference type="EMBL" id="KAK4189301.1"/>
    </source>
</evidence>